<name>A0ABU1TUT6_9FLAO</name>
<sequence length="235" mass="27552">MSKGFYLLNNPFQKFGFEIDDRNQFVGSAKYETKEEIKLSTINFKNGKVILHETVNIFDEPLRKITINDSLFTAISYEKGKIVRKHIENIKLGGGQSNEIRIHYFENGNIELEQNNIDNTFKTFYENGKPKLYKNGKTQEKIEYDIEGKKTEHTYITNNKKCSEFLKNGIIQSKDCDILDKSLTYFYHYKNGKLDNYEILDRTIDQITKYDKNNKLIKTSEAGKAPTIYDNKTYR</sequence>
<organism evidence="1 2">
    <name type="scientific">Flavobacterium arsenatis</name>
    <dbReference type="NCBI Taxonomy" id="1484332"/>
    <lineage>
        <taxon>Bacteria</taxon>
        <taxon>Pseudomonadati</taxon>
        <taxon>Bacteroidota</taxon>
        <taxon>Flavobacteriia</taxon>
        <taxon>Flavobacteriales</taxon>
        <taxon>Flavobacteriaceae</taxon>
        <taxon>Flavobacterium</taxon>
    </lineage>
</organism>
<gene>
    <name evidence="1" type="ORF">J2X31_003639</name>
</gene>
<evidence type="ECO:0000313" key="1">
    <source>
        <dbReference type="EMBL" id="MDR6969606.1"/>
    </source>
</evidence>
<comment type="caution">
    <text evidence="1">The sequence shown here is derived from an EMBL/GenBank/DDBJ whole genome shotgun (WGS) entry which is preliminary data.</text>
</comment>
<proteinExistence type="predicted"/>
<protein>
    <submittedName>
        <fullName evidence="1">Uncharacterized protein</fullName>
    </submittedName>
</protein>
<keyword evidence="2" id="KW-1185">Reference proteome</keyword>
<reference evidence="1 2" key="1">
    <citation type="submission" date="2023-07" db="EMBL/GenBank/DDBJ databases">
        <title>Sorghum-associated microbial communities from plants grown in Nebraska, USA.</title>
        <authorList>
            <person name="Schachtman D."/>
        </authorList>
    </citation>
    <scope>NUCLEOTIDE SEQUENCE [LARGE SCALE GENOMIC DNA]</scope>
    <source>
        <strain evidence="1 2">3773</strain>
    </source>
</reference>
<dbReference type="RefSeq" id="WP_310028840.1">
    <property type="nucleotide sequence ID" value="NZ_JAVDVI010000024.1"/>
</dbReference>
<evidence type="ECO:0000313" key="2">
    <source>
        <dbReference type="Proteomes" id="UP001255185"/>
    </source>
</evidence>
<dbReference type="Proteomes" id="UP001255185">
    <property type="component" value="Unassembled WGS sequence"/>
</dbReference>
<dbReference type="Gene3D" id="3.90.930.1">
    <property type="match status" value="1"/>
</dbReference>
<dbReference type="EMBL" id="JAVDVI010000024">
    <property type="protein sequence ID" value="MDR6969606.1"/>
    <property type="molecule type" value="Genomic_DNA"/>
</dbReference>
<accession>A0ABU1TUT6</accession>